<keyword evidence="2" id="KW-1185">Reference proteome</keyword>
<comment type="caution">
    <text evidence="1">The sequence shown here is derived from an EMBL/GenBank/DDBJ whole genome shotgun (WGS) entry which is preliminary data.</text>
</comment>
<organism evidence="1 2">
    <name type="scientific">Leptospira weilii serovar Ranarum str. ICFT</name>
    <dbReference type="NCBI Taxonomy" id="1218598"/>
    <lineage>
        <taxon>Bacteria</taxon>
        <taxon>Pseudomonadati</taxon>
        <taxon>Spirochaetota</taxon>
        <taxon>Spirochaetia</taxon>
        <taxon>Leptospirales</taxon>
        <taxon>Leptospiraceae</taxon>
        <taxon>Leptospira</taxon>
    </lineage>
</organism>
<protein>
    <submittedName>
        <fullName evidence="1">Uncharacterized protein</fullName>
    </submittedName>
</protein>
<gene>
    <name evidence="1" type="ORF">LEP1GSC060_0860</name>
</gene>
<sequence>MGRAKGNGCRRIVDYLNGSEGNKNFLNSQLKVTIEKAIHDFSLQHPEEKISIVAIENGTLSIALDGENPVNSGSWKYQGFYEFPEEHFDFDACEEGLLDSELKALLKDLDERGIFDPLNKTSDFRYQLIEHKY</sequence>
<dbReference type="AlphaFoldDB" id="N1WSX3"/>
<dbReference type="EMBL" id="AOHC02000015">
    <property type="protein sequence ID" value="EMY78933.1"/>
    <property type="molecule type" value="Genomic_DNA"/>
</dbReference>
<dbReference type="RefSeq" id="WP_002996591.1">
    <property type="nucleotide sequence ID" value="NZ_AOHC02000015.1"/>
</dbReference>
<accession>N1WSX3</accession>
<evidence type="ECO:0000313" key="2">
    <source>
        <dbReference type="Proteomes" id="UP000012313"/>
    </source>
</evidence>
<dbReference type="Proteomes" id="UP000012313">
    <property type="component" value="Unassembled WGS sequence"/>
</dbReference>
<reference evidence="1" key="1">
    <citation type="submission" date="2013-03" db="EMBL/GenBank/DDBJ databases">
        <authorList>
            <person name="Harkins D.M."/>
            <person name="Durkin A.S."/>
            <person name="Brinkac L.M."/>
            <person name="Haft D.H."/>
            <person name="Selengut J.D."/>
            <person name="Sanka R."/>
            <person name="DePew J."/>
            <person name="Purushe J."/>
            <person name="Hartskeerl R.A."/>
            <person name="Ahmed A."/>
            <person name="van der Linden H."/>
            <person name="Goris M.G.A."/>
            <person name="Vinetz J.M."/>
            <person name="Sutton G.G."/>
            <person name="Nierman W.C."/>
            <person name="Fouts D.E."/>
        </authorList>
    </citation>
    <scope>NUCLEOTIDE SEQUENCE [LARGE SCALE GENOMIC DNA]</scope>
    <source>
        <strain evidence="1">ICFT</strain>
    </source>
</reference>
<evidence type="ECO:0000313" key="1">
    <source>
        <dbReference type="EMBL" id="EMY78933.1"/>
    </source>
</evidence>
<dbReference type="OrthoDB" id="341791at2"/>
<proteinExistence type="predicted"/>
<name>N1WSX3_9LEPT</name>